<organism evidence="3">
    <name type="scientific">uncultured Rubrobacteraceae bacterium</name>
    <dbReference type="NCBI Taxonomy" id="349277"/>
    <lineage>
        <taxon>Bacteria</taxon>
        <taxon>Bacillati</taxon>
        <taxon>Actinomycetota</taxon>
        <taxon>Rubrobacteria</taxon>
        <taxon>Rubrobacterales</taxon>
        <taxon>Rubrobacteraceae</taxon>
        <taxon>environmental samples</taxon>
    </lineage>
</organism>
<dbReference type="AlphaFoldDB" id="A0A6J4SWI1"/>
<dbReference type="GO" id="GO:0004519">
    <property type="term" value="F:endonuclease activity"/>
    <property type="evidence" value="ECO:0007669"/>
    <property type="project" value="InterPro"/>
</dbReference>
<dbReference type="EMBL" id="CADCVM010000305">
    <property type="protein sequence ID" value="CAA9506934.1"/>
    <property type="molecule type" value="Genomic_DNA"/>
</dbReference>
<dbReference type="InterPro" id="IPR003615">
    <property type="entry name" value="HNH_nuc"/>
</dbReference>
<dbReference type="GO" id="GO:0003676">
    <property type="term" value="F:nucleic acid binding"/>
    <property type="evidence" value="ECO:0007669"/>
    <property type="project" value="InterPro"/>
</dbReference>
<evidence type="ECO:0000313" key="3">
    <source>
        <dbReference type="EMBL" id="CAA9506934.1"/>
    </source>
</evidence>
<feature type="transmembrane region" description="Helical" evidence="1">
    <location>
        <begin position="37"/>
        <end position="57"/>
    </location>
</feature>
<dbReference type="InterPro" id="IPR002711">
    <property type="entry name" value="HNH"/>
</dbReference>
<dbReference type="InterPro" id="IPR052892">
    <property type="entry name" value="NA-targeting_endonuclease"/>
</dbReference>
<sequence>MASIRDRQMDHYHGAASLVAAVIVAPAWVLIDPVIDLRWWMWIIFALFVYGAVAALFQWALFDSDPRVSNVPGSRTVPQAVKVAVAARDGGRCRKCGSGSDLQYDHVVPYSLGGRSDEPSNIQLLCGRCNRRKGNRSMGPPIGGNVAAGFAAPPAATRMESGPPTGQSWRERRANSNIGDGVADRFCGNCGGELRPGDRFCVGCGRPVRTTTADPGEGTVAREGRPLFDPGKMNVLEGDRDVLTEDEAQGFLARHARGDFGLISEQDREFNLENIGGQAYGGGIAVGSRYPHPSGKIVRVVTSQWSAEDAAELEADLVNDGLSRRDAHEYANRRSSRVYLDDPDRA</sequence>
<keyword evidence="1" id="KW-1133">Transmembrane helix</keyword>
<proteinExistence type="predicted"/>
<keyword evidence="1" id="KW-0812">Transmembrane</keyword>
<gene>
    <name evidence="3" type="ORF">AVDCRST_MAG05-2786</name>
</gene>
<name>A0A6J4SWI1_9ACTN</name>
<protein>
    <recommendedName>
        <fullName evidence="2">HNH nuclease domain-containing protein</fullName>
    </recommendedName>
</protein>
<evidence type="ECO:0000259" key="2">
    <source>
        <dbReference type="SMART" id="SM00507"/>
    </source>
</evidence>
<dbReference type="PANTHER" id="PTHR33877:SF2">
    <property type="entry name" value="OS07G0170200 PROTEIN"/>
    <property type="match status" value="1"/>
</dbReference>
<evidence type="ECO:0000256" key="1">
    <source>
        <dbReference type="SAM" id="Phobius"/>
    </source>
</evidence>
<dbReference type="PANTHER" id="PTHR33877">
    <property type="entry name" value="SLL1193 PROTEIN"/>
    <property type="match status" value="1"/>
</dbReference>
<keyword evidence="1" id="KW-0472">Membrane</keyword>
<dbReference type="Gene3D" id="1.10.30.50">
    <property type="match status" value="1"/>
</dbReference>
<accession>A0A6J4SWI1</accession>
<feature type="domain" description="HNH nuclease" evidence="2">
    <location>
        <begin position="80"/>
        <end position="131"/>
    </location>
</feature>
<dbReference type="GO" id="GO:0008270">
    <property type="term" value="F:zinc ion binding"/>
    <property type="evidence" value="ECO:0007669"/>
    <property type="project" value="InterPro"/>
</dbReference>
<feature type="transmembrane region" description="Helical" evidence="1">
    <location>
        <begin position="12"/>
        <end position="31"/>
    </location>
</feature>
<reference evidence="3" key="1">
    <citation type="submission" date="2020-02" db="EMBL/GenBank/DDBJ databases">
        <authorList>
            <person name="Meier V. D."/>
        </authorList>
    </citation>
    <scope>NUCLEOTIDE SEQUENCE</scope>
    <source>
        <strain evidence="3">AVDCRST_MAG05</strain>
    </source>
</reference>
<dbReference type="CDD" id="cd00085">
    <property type="entry name" value="HNHc"/>
    <property type="match status" value="1"/>
</dbReference>
<dbReference type="Pfam" id="PF01844">
    <property type="entry name" value="HNH"/>
    <property type="match status" value="1"/>
</dbReference>
<dbReference type="SMART" id="SM00507">
    <property type="entry name" value="HNHc"/>
    <property type="match status" value="1"/>
</dbReference>